<protein>
    <recommendedName>
        <fullName evidence="7">Ig-like domain-containing protein</fullName>
    </recommendedName>
</protein>
<name>A0AAN8JDB4_PATCE</name>
<dbReference type="SUPFAM" id="SSF48726">
    <property type="entry name" value="Immunoglobulin"/>
    <property type="match status" value="1"/>
</dbReference>
<organism evidence="8 9">
    <name type="scientific">Patella caerulea</name>
    <name type="common">Rayed Mediterranean limpet</name>
    <dbReference type="NCBI Taxonomy" id="87958"/>
    <lineage>
        <taxon>Eukaryota</taxon>
        <taxon>Metazoa</taxon>
        <taxon>Spiralia</taxon>
        <taxon>Lophotrochozoa</taxon>
        <taxon>Mollusca</taxon>
        <taxon>Gastropoda</taxon>
        <taxon>Patellogastropoda</taxon>
        <taxon>Patelloidea</taxon>
        <taxon>Patellidae</taxon>
        <taxon>Patella</taxon>
    </lineage>
</organism>
<dbReference type="Proteomes" id="UP001347796">
    <property type="component" value="Unassembled WGS sequence"/>
</dbReference>
<dbReference type="SMART" id="SM00409">
    <property type="entry name" value="IG"/>
    <property type="match status" value="1"/>
</dbReference>
<dbReference type="InterPro" id="IPR007110">
    <property type="entry name" value="Ig-like_dom"/>
</dbReference>
<evidence type="ECO:0000256" key="3">
    <source>
        <dbReference type="ARBA" id="ARBA00023157"/>
    </source>
</evidence>
<dbReference type="InterPro" id="IPR003599">
    <property type="entry name" value="Ig_sub"/>
</dbReference>
<keyword evidence="4" id="KW-0325">Glycoprotein</keyword>
<dbReference type="InterPro" id="IPR036179">
    <property type="entry name" value="Ig-like_dom_sf"/>
</dbReference>
<evidence type="ECO:0000313" key="8">
    <source>
        <dbReference type="EMBL" id="KAK6173754.1"/>
    </source>
</evidence>
<dbReference type="GO" id="GO:0005886">
    <property type="term" value="C:plasma membrane"/>
    <property type="evidence" value="ECO:0007669"/>
    <property type="project" value="TreeGrafter"/>
</dbReference>
<evidence type="ECO:0000256" key="4">
    <source>
        <dbReference type="ARBA" id="ARBA00023180"/>
    </source>
</evidence>
<feature type="domain" description="Ig-like" evidence="7">
    <location>
        <begin position="1"/>
        <end position="88"/>
    </location>
</feature>
<evidence type="ECO:0000259" key="7">
    <source>
        <dbReference type="PROSITE" id="PS50835"/>
    </source>
</evidence>
<dbReference type="InterPro" id="IPR013783">
    <property type="entry name" value="Ig-like_fold"/>
</dbReference>
<dbReference type="InterPro" id="IPR003598">
    <property type="entry name" value="Ig_sub2"/>
</dbReference>
<sequence>MVTASADSTTKTQGDNLRLTCTAESNPPPSTFKWYKSDGNIADVSSNGLLDISNIARNQGGIYRCEANTTLVPTNGSSITRSESQTINISVLCKYNYI</sequence>
<evidence type="ECO:0000256" key="2">
    <source>
        <dbReference type="ARBA" id="ARBA00023136"/>
    </source>
</evidence>
<dbReference type="Gene3D" id="2.60.40.10">
    <property type="entry name" value="Immunoglobulins"/>
    <property type="match status" value="1"/>
</dbReference>
<comment type="caution">
    <text evidence="8">The sequence shown here is derived from an EMBL/GenBank/DDBJ whole genome shotgun (WGS) entry which is preliminary data.</text>
</comment>
<evidence type="ECO:0000313" key="9">
    <source>
        <dbReference type="Proteomes" id="UP001347796"/>
    </source>
</evidence>
<dbReference type="Pfam" id="PF13927">
    <property type="entry name" value="Ig_3"/>
    <property type="match status" value="1"/>
</dbReference>
<keyword evidence="5" id="KW-0393">Immunoglobulin domain</keyword>
<evidence type="ECO:0000256" key="5">
    <source>
        <dbReference type="ARBA" id="ARBA00023319"/>
    </source>
</evidence>
<gene>
    <name evidence="8" type="ORF">SNE40_017156</name>
</gene>
<dbReference type="PROSITE" id="PS50835">
    <property type="entry name" value="IG_LIKE"/>
    <property type="match status" value="1"/>
</dbReference>
<dbReference type="PANTHER" id="PTHR11640:SF31">
    <property type="entry name" value="IRREGULAR CHIASM C-ROUGHEST PROTEIN-RELATED"/>
    <property type="match status" value="1"/>
</dbReference>
<keyword evidence="9" id="KW-1185">Reference proteome</keyword>
<evidence type="ECO:0000256" key="1">
    <source>
        <dbReference type="ARBA" id="ARBA00004479"/>
    </source>
</evidence>
<dbReference type="EMBL" id="JAZGQO010000011">
    <property type="protein sequence ID" value="KAK6173754.1"/>
    <property type="molecule type" value="Genomic_DNA"/>
</dbReference>
<dbReference type="InterPro" id="IPR051275">
    <property type="entry name" value="Cell_adhesion_signaling"/>
</dbReference>
<dbReference type="SMART" id="SM00408">
    <property type="entry name" value="IGc2"/>
    <property type="match status" value="1"/>
</dbReference>
<evidence type="ECO:0000256" key="6">
    <source>
        <dbReference type="SAM" id="MobiDB-lite"/>
    </source>
</evidence>
<accession>A0AAN8JDB4</accession>
<reference evidence="8 9" key="1">
    <citation type="submission" date="2024-01" db="EMBL/GenBank/DDBJ databases">
        <title>The genome of the rayed Mediterranean limpet Patella caerulea (Linnaeus, 1758).</title>
        <authorList>
            <person name="Anh-Thu Weber A."/>
            <person name="Halstead-Nussloch G."/>
        </authorList>
    </citation>
    <scope>NUCLEOTIDE SEQUENCE [LARGE SCALE GENOMIC DNA]</scope>
    <source>
        <strain evidence="8">AATW-2023a</strain>
        <tissue evidence="8">Whole specimen</tissue>
    </source>
</reference>
<comment type="subcellular location">
    <subcellularLocation>
        <location evidence="1">Membrane</location>
        <topology evidence="1">Single-pass type I membrane protein</topology>
    </subcellularLocation>
</comment>
<feature type="region of interest" description="Disordered" evidence="6">
    <location>
        <begin position="1"/>
        <end position="25"/>
    </location>
</feature>
<dbReference type="GO" id="GO:0050839">
    <property type="term" value="F:cell adhesion molecule binding"/>
    <property type="evidence" value="ECO:0007669"/>
    <property type="project" value="TreeGrafter"/>
</dbReference>
<dbReference type="GO" id="GO:0098609">
    <property type="term" value="P:cell-cell adhesion"/>
    <property type="evidence" value="ECO:0007669"/>
    <property type="project" value="TreeGrafter"/>
</dbReference>
<keyword evidence="2" id="KW-0472">Membrane</keyword>
<dbReference type="AlphaFoldDB" id="A0AAN8JDB4"/>
<keyword evidence="3" id="KW-1015">Disulfide bond</keyword>
<dbReference type="GO" id="GO:0005911">
    <property type="term" value="C:cell-cell junction"/>
    <property type="evidence" value="ECO:0007669"/>
    <property type="project" value="TreeGrafter"/>
</dbReference>
<feature type="compositionally biased region" description="Polar residues" evidence="6">
    <location>
        <begin position="1"/>
        <end position="15"/>
    </location>
</feature>
<dbReference type="PANTHER" id="PTHR11640">
    <property type="entry name" value="NEPHRIN"/>
    <property type="match status" value="1"/>
</dbReference>
<proteinExistence type="predicted"/>